<comment type="subcellular location">
    <subcellularLocation>
        <location evidence="1">Nucleus</location>
    </subcellularLocation>
</comment>
<proteinExistence type="inferred from homology"/>
<dbReference type="InterPro" id="IPR028307">
    <property type="entry name" value="Lin-54_fam"/>
</dbReference>
<feature type="region of interest" description="Disordered" evidence="4">
    <location>
        <begin position="335"/>
        <end position="392"/>
    </location>
</feature>
<evidence type="ECO:0000256" key="2">
    <source>
        <dbReference type="ARBA" id="ARBA00007267"/>
    </source>
</evidence>
<dbReference type="AlphaFoldDB" id="A0A7S2S456"/>
<comment type="similarity">
    <text evidence="2">Belongs to the lin-54 family.</text>
</comment>
<dbReference type="PROSITE" id="PS51634">
    <property type="entry name" value="CRC"/>
    <property type="match status" value="1"/>
</dbReference>
<protein>
    <recommendedName>
        <fullName evidence="5">CRC domain-containing protein</fullName>
    </recommendedName>
</protein>
<dbReference type="InterPro" id="IPR033467">
    <property type="entry name" value="Tesmin/TSO1-like_CXC"/>
</dbReference>
<evidence type="ECO:0000313" key="6">
    <source>
        <dbReference type="EMBL" id="CAD9687679.1"/>
    </source>
</evidence>
<keyword evidence="3" id="KW-0539">Nucleus</keyword>
<feature type="compositionally biased region" description="Low complexity" evidence="4">
    <location>
        <begin position="335"/>
        <end position="344"/>
    </location>
</feature>
<dbReference type="EMBL" id="HBHK01015306">
    <property type="protein sequence ID" value="CAD9687679.1"/>
    <property type="molecule type" value="Transcribed_RNA"/>
</dbReference>
<feature type="domain" description="CRC" evidence="5">
    <location>
        <begin position="216"/>
        <end position="329"/>
    </location>
</feature>
<name>A0A7S2S456_9STRA</name>
<dbReference type="GO" id="GO:0005634">
    <property type="term" value="C:nucleus"/>
    <property type="evidence" value="ECO:0007669"/>
    <property type="project" value="UniProtKB-SubCell"/>
</dbReference>
<dbReference type="PANTHER" id="PTHR12446:SF34">
    <property type="entry name" value="PROTEIN LIN-54 HOMOLOG"/>
    <property type="match status" value="1"/>
</dbReference>
<dbReference type="SMART" id="SM01114">
    <property type="entry name" value="CXC"/>
    <property type="match status" value="2"/>
</dbReference>
<dbReference type="InterPro" id="IPR005172">
    <property type="entry name" value="CRC"/>
</dbReference>
<organism evidence="6">
    <name type="scientific">Mucochytrium quahogii</name>
    <dbReference type="NCBI Taxonomy" id="96639"/>
    <lineage>
        <taxon>Eukaryota</taxon>
        <taxon>Sar</taxon>
        <taxon>Stramenopiles</taxon>
        <taxon>Bigyra</taxon>
        <taxon>Labyrinthulomycetes</taxon>
        <taxon>Thraustochytrida</taxon>
        <taxon>Thraustochytriidae</taxon>
        <taxon>Mucochytrium</taxon>
    </lineage>
</organism>
<evidence type="ECO:0000259" key="5">
    <source>
        <dbReference type="PROSITE" id="PS51634"/>
    </source>
</evidence>
<feature type="region of interest" description="Disordered" evidence="4">
    <location>
        <begin position="172"/>
        <end position="197"/>
    </location>
</feature>
<evidence type="ECO:0000256" key="4">
    <source>
        <dbReference type="SAM" id="MobiDB-lite"/>
    </source>
</evidence>
<sequence length="392" mass="44474">MDYKHLRQFGAVVADIEVKIARELDDWDLALETPMPLDDEERKEIERRRESFQQQMADINFLVQTKLAKIDKMKGYFGKLESGVYWPVNSEQQAEVHALQNRIEPMIGNLYSDIASLRRAKKSLRDKYWAKLYEDKYRWSLGLPVTSTTMCDDKEFISYTQADSSRAVDEGIKAPPEVPKTRKEWTPPVPTPQNPVFETPAQKWKRKNDKTPNTPKRTVCSCKKSKCLKLYCDCFAGNLFCSELCSCADCRNDKVHKYERKLAIDLLKERKPAAYERMETPGSSAHAAAQEAGCKCKRTRCLKKYCVCFNQQAYCTDACVCLECGNNPNKPPPAAAADTQPCAADSTVDTQATSDPTKRKSGELSPLDMLYEASKQDQPDTEGSTKRVRLVA</sequence>
<evidence type="ECO:0000256" key="3">
    <source>
        <dbReference type="ARBA" id="ARBA00023242"/>
    </source>
</evidence>
<evidence type="ECO:0000256" key="1">
    <source>
        <dbReference type="ARBA" id="ARBA00004123"/>
    </source>
</evidence>
<reference evidence="6" key="1">
    <citation type="submission" date="2021-01" db="EMBL/GenBank/DDBJ databases">
        <authorList>
            <person name="Corre E."/>
            <person name="Pelletier E."/>
            <person name="Niang G."/>
            <person name="Scheremetjew M."/>
            <person name="Finn R."/>
            <person name="Kale V."/>
            <person name="Holt S."/>
            <person name="Cochrane G."/>
            <person name="Meng A."/>
            <person name="Brown T."/>
            <person name="Cohen L."/>
        </authorList>
    </citation>
    <scope>NUCLEOTIDE SEQUENCE</scope>
    <source>
        <strain evidence="6">NY070348D</strain>
    </source>
</reference>
<dbReference type="PANTHER" id="PTHR12446">
    <property type="entry name" value="TESMIN/TSO1-RELATED"/>
    <property type="match status" value="1"/>
</dbReference>
<dbReference type="Pfam" id="PF03638">
    <property type="entry name" value="TCR"/>
    <property type="match status" value="2"/>
</dbReference>
<dbReference type="GO" id="GO:0006355">
    <property type="term" value="P:regulation of DNA-templated transcription"/>
    <property type="evidence" value="ECO:0007669"/>
    <property type="project" value="TreeGrafter"/>
</dbReference>
<accession>A0A7S2S456</accession>
<gene>
    <name evidence="6" type="ORF">QSP1433_LOCUS9605</name>
</gene>